<gene>
    <name evidence="12" type="ORF">LOAG_18501</name>
</gene>
<keyword evidence="5" id="KW-0158">Chromosome</keyword>
<sequence length="697" mass="80571">MGQYHYITLAELRELSHTADENFKVNIYAYVAHLKIRSRSTDVSEDALVITQLELRDGSLDTDTTCIIYSEPLESFSSQIQSGQIIRMHRAKIRKMTNGELFIYGKLKTVGFAVLLFSGRLGDSFTPIYQSSAKFTIASDYEDRINSLRISNQQLEGPSDDSRISDGQHITTTPINPNVAYFDEEKINEIIRNAHVHRLNEFFLGGYNDITVQAIALFIDDRNNVILRCWDTTSPPRKIFVLNPEFINKVIYRDGKMEMTAVNYWCDIVLYEEHGDFARNNVKCGDILLLINIHLYHSLNGAAFAMHGGRRYNRSIIILDDNNKLKLDLLRNIDEFNAKLDGSNMQTNVEDKGTVEDVQQHPYTTSMQQITTTQSFDEMNGLENQQIELWKCWARERMRQIHAVQLAWIYAYVWKKKQHADAQLQRSFNLARMAVQFIVRHTLERLFAYNKDLFANFAKLSRRQRNTILANFLLTYMEGAYGDEVTLKLRSPAHEIPEDDEQSDDKSEHVKASKMRKDKSLKDDSAWSLLCNLLPGTVLKFSSWQVSFSYNAKMKIFFALICNKCSLWCTTSARNFDMTPLCPSCFKREITDSHLFLQCYFLFNGMLHEAEARSEKYYFLFPIQVLAFFLVDVPESPLEAAQKYKKGLSDDQRKALAASIQEQMLSKYLFTLNEVIVRMVKGDVAVFEVEKLTFVDR</sequence>
<dbReference type="InParanoid" id="A0A1S0UFC8"/>
<name>A0A1S0UFC8_LOALO</name>
<dbReference type="AlphaFoldDB" id="A0A1S0UFC8"/>
<dbReference type="KEGG" id="loa:LOAG_18501"/>
<feature type="region of interest" description="Disordered" evidence="9">
    <location>
        <begin position="496"/>
        <end position="517"/>
    </location>
</feature>
<protein>
    <recommendedName>
        <fullName evidence="4">Protection of telomeres protein 1</fullName>
    </recommendedName>
</protein>
<accession>A0A1S0UFC8</accession>
<organism evidence="12">
    <name type="scientific">Loa loa</name>
    <name type="common">Eye worm</name>
    <name type="synonym">Filaria loa</name>
    <dbReference type="NCBI Taxonomy" id="7209"/>
    <lineage>
        <taxon>Eukaryota</taxon>
        <taxon>Metazoa</taxon>
        <taxon>Ecdysozoa</taxon>
        <taxon>Nematoda</taxon>
        <taxon>Chromadorea</taxon>
        <taxon>Rhabditida</taxon>
        <taxon>Spirurina</taxon>
        <taxon>Spiruromorpha</taxon>
        <taxon>Filarioidea</taxon>
        <taxon>Onchocercidae</taxon>
        <taxon>Loa</taxon>
    </lineage>
</organism>
<comment type="subcellular location">
    <subcellularLocation>
        <location evidence="2">Chromosome</location>
        <location evidence="2">Telomere</location>
    </subcellularLocation>
    <subcellularLocation>
        <location evidence="1">Nucleus</location>
    </subcellularLocation>
</comment>
<dbReference type="GO" id="GO:0016233">
    <property type="term" value="P:telomere capping"/>
    <property type="evidence" value="ECO:0007669"/>
    <property type="project" value="TreeGrafter"/>
</dbReference>
<dbReference type="InterPro" id="IPR028389">
    <property type="entry name" value="POT1"/>
</dbReference>
<proteinExistence type="inferred from homology"/>
<dbReference type="GO" id="GO:0010521">
    <property type="term" value="F:telomerase inhibitor activity"/>
    <property type="evidence" value="ECO:0007669"/>
    <property type="project" value="TreeGrafter"/>
</dbReference>
<dbReference type="GO" id="GO:0000783">
    <property type="term" value="C:nuclear telomere cap complex"/>
    <property type="evidence" value="ECO:0007669"/>
    <property type="project" value="TreeGrafter"/>
</dbReference>
<dbReference type="GeneID" id="9949062"/>
<keyword evidence="7" id="KW-0238">DNA-binding</keyword>
<evidence type="ECO:0000256" key="3">
    <source>
        <dbReference type="ARBA" id="ARBA00008442"/>
    </source>
</evidence>
<dbReference type="OrthoDB" id="2186770at2759"/>
<feature type="domain" description="Protection of telomeres protein 1 ssDNA-binding" evidence="11">
    <location>
        <begin position="200"/>
        <end position="338"/>
    </location>
</feature>
<dbReference type="GO" id="GO:0098505">
    <property type="term" value="F:G-rich strand telomeric DNA binding"/>
    <property type="evidence" value="ECO:0007669"/>
    <property type="project" value="TreeGrafter"/>
</dbReference>
<dbReference type="SUPFAM" id="SSF50249">
    <property type="entry name" value="Nucleic acid-binding proteins"/>
    <property type="match status" value="2"/>
</dbReference>
<dbReference type="OMA" id="DERERGC"/>
<dbReference type="Pfam" id="PF16686">
    <property type="entry name" value="POT1PC"/>
    <property type="match status" value="1"/>
</dbReference>
<comment type="similarity">
    <text evidence="3">Belongs to the telombin family.</text>
</comment>
<feature type="domain" description="Telomeric single stranded DNA binding POT1/Cdc13" evidence="10">
    <location>
        <begin position="21"/>
        <end position="150"/>
    </location>
</feature>
<keyword evidence="6" id="KW-0779">Telomere</keyword>
<dbReference type="EMBL" id="JH712401">
    <property type="protein sequence ID" value="EJD74141.1"/>
    <property type="molecule type" value="Genomic_DNA"/>
</dbReference>
<dbReference type="PANTHER" id="PTHR14513">
    <property type="entry name" value="PROTECTION OF TELOMERES 1"/>
    <property type="match status" value="1"/>
</dbReference>
<evidence type="ECO:0000256" key="6">
    <source>
        <dbReference type="ARBA" id="ARBA00022895"/>
    </source>
</evidence>
<dbReference type="RefSeq" id="XP_020305079.1">
    <property type="nucleotide sequence ID" value="XM_020451161.1"/>
</dbReference>
<evidence type="ECO:0000259" key="10">
    <source>
        <dbReference type="Pfam" id="PF02765"/>
    </source>
</evidence>
<dbReference type="GO" id="GO:0032210">
    <property type="term" value="P:regulation of telomere maintenance via telomerase"/>
    <property type="evidence" value="ECO:0007669"/>
    <property type="project" value="TreeGrafter"/>
</dbReference>
<evidence type="ECO:0000256" key="2">
    <source>
        <dbReference type="ARBA" id="ARBA00004574"/>
    </source>
</evidence>
<dbReference type="Gene3D" id="2.40.50.140">
    <property type="entry name" value="Nucleic acid-binding proteins"/>
    <property type="match status" value="2"/>
</dbReference>
<evidence type="ECO:0000256" key="4">
    <source>
        <dbReference type="ARBA" id="ARBA00015253"/>
    </source>
</evidence>
<evidence type="ECO:0000256" key="9">
    <source>
        <dbReference type="SAM" id="MobiDB-lite"/>
    </source>
</evidence>
<evidence type="ECO:0000256" key="7">
    <source>
        <dbReference type="ARBA" id="ARBA00023125"/>
    </source>
</evidence>
<evidence type="ECO:0000313" key="12">
    <source>
        <dbReference type="EMBL" id="EJD74141.1"/>
    </source>
</evidence>
<keyword evidence="8" id="KW-0539">Nucleus</keyword>
<evidence type="ECO:0000256" key="5">
    <source>
        <dbReference type="ARBA" id="ARBA00022454"/>
    </source>
</evidence>
<dbReference type="Pfam" id="PF02765">
    <property type="entry name" value="POT1"/>
    <property type="match status" value="1"/>
</dbReference>
<reference evidence="12" key="1">
    <citation type="submission" date="2012-04" db="EMBL/GenBank/DDBJ databases">
        <title>The Genome Sequence of Loa loa.</title>
        <authorList>
            <consortium name="The Broad Institute Genome Sequencing Platform"/>
            <consortium name="Broad Institute Genome Sequencing Center for Infectious Disease"/>
            <person name="Nutman T.B."/>
            <person name="Fink D.L."/>
            <person name="Russ C."/>
            <person name="Young S."/>
            <person name="Zeng Q."/>
            <person name="Gargeya S."/>
            <person name="Alvarado L."/>
            <person name="Berlin A."/>
            <person name="Chapman S.B."/>
            <person name="Chen Z."/>
            <person name="Freedman E."/>
            <person name="Gellesch M."/>
            <person name="Goldberg J."/>
            <person name="Griggs A."/>
            <person name="Gujja S."/>
            <person name="Heilman E.R."/>
            <person name="Heiman D."/>
            <person name="Howarth C."/>
            <person name="Mehta T."/>
            <person name="Neiman D."/>
            <person name="Pearson M."/>
            <person name="Roberts A."/>
            <person name="Saif S."/>
            <person name="Shea T."/>
            <person name="Shenoy N."/>
            <person name="Sisk P."/>
            <person name="Stolte C."/>
            <person name="Sykes S."/>
            <person name="White J."/>
            <person name="Yandava C."/>
            <person name="Haas B."/>
            <person name="Henn M.R."/>
            <person name="Nusbaum C."/>
            <person name="Birren B."/>
        </authorList>
    </citation>
    <scope>NUCLEOTIDE SEQUENCE [LARGE SCALE GENOMIC DNA]</scope>
</reference>
<evidence type="ECO:0000259" key="11">
    <source>
        <dbReference type="Pfam" id="PF16686"/>
    </source>
</evidence>
<dbReference type="InterPro" id="IPR032042">
    <property type="entry name" value="POT1PC"/>
</dbReference>
<dbReference type="InterPro" id="IPR012340">
    <property type="entry name" value="NA-bd_OB-fold"/>
</dbReference>
<dbReference type="CTD" id="9949062"/>
<evidence type="ECO:0000256" key="8">
    <source>
        <dbReference type="ARBA" id="ARBA00023242"/>
    </source>
</evidence>
<dbReference type="PANTHER" id="PTHR14513:SF0">
    <property type="entry name" value="PROTECTION OF TELOMERES PROTEIN 1"/>
    <property type="match status" value="1"/>
</dbReference>
<dbReference type="InterPro" id="IPR011564">
    <property type="entry name" value="Telomer_end-bd_POT1/Cdc13"/>
</dbReference>
<evidence type="ECO:0000256" key="1">
    <source>
        <dbReference type="ARBA" id="ARBA00004123"/>
    </source>
</evidence>